<dbReference type="AlphaFoldDB" id="H0HR12"/>
<keyword evidence="2" id="KW-1185">Reference proteome</keyword>
<reference evidence="1 2" key="1">
    <citation type="journal article" date="2012" name="J. Bacteriol.">
        <title>Draft Genome Sequence of Mesorhizobium alhagi CCNWXJ12-2T, a Novel Salt-Resistant Species Isolated from the Desert of Northwestern China.</title>
        <authorList>
            <person name="Zhou M."/>
            <person name="Chen W."/>
            <person name="Chen H."/>
            <person name="Wei G."/>
        </authorList>
    </citation>
    <scope>NUCLEOTIDE SEQUENCE [LARGE SCALE GENOMIC DNA]</scope>
    <source>
        <strain evidence="1 2">CCNWXJ12-2</strain>
    </source>
</reference>
<gene>
    <name evidence="1" type="ORF">MAXJ12_12972</name>
</gene>
<evidence type="ECO:0000313" key="2">
    <source>
        <dbReference type="Proteomes" id="UP000003250"/>
    </source>
</evidence>
<dbReference type="PATRIC" id="fig|1107882.3.peg.2544"/>
<protein>
    <submittedName>
        <fullName evidence="1">Uncharacterized protein</fullName>
    </submittedName>
</protein>
<organism evidence="1 2">
    <name type="scientific">Mesorhizobium alhagi CCNWXJ12-2</name>
    <dbReference type="NCBI Taxonomy" id="1107882"/>
    <lineage>
        <taxon>Bacteria</taxon>
        <taxon>Pseudomonadati</taxon>
        <taxon>Pseudomonadota</taxon>
        <taxon>Alphaproteobacteria</taxon>
        <taxon>Hyphomicrobiales</taxon>
        <taxon>Phyllobacteriaceae</taxon>
        <taxon>Allomesorhizobium</taxon>
    </lineage>
</organism>
<sequence>MPKAAMINACSASFNEDLFYRSSRGCIPFKHVCGFAAEKAVML</sequence>
<dbReference type="Proteomes" id="UP000003250">
    <property type="component" value="Unassembled WGS sequence"/>
</dbReference>
<dbReference type="EMBL" id="AHAM01000097">
    <property type="protein sequence ID" value="EHK56874.1"/>
    <property type="molecule type" value="Genomic_DNA"/>
</dbReference>
<name>H0HR12_9HYPH</name>
<evidence type="ECO:0000313" key="1">
    <source>
        <dbReference type="EMBL" id="EHK56874.1"/>
    </source>
</evidence>
<proteinExistence type="predicted"/>
<accession>H0HR12</accession>